<evidence type="ECO:0000256" key="1">
    <source>
        <dbReference type="ARBA" id="ARBA00004651"/>
    </source>
</evidence>
<dbReference type="PANTHER" id="PTHR40043">
    <property type="entry name" value="UPF0719 INNER MEMBRANE PROTEIN YJFL"/>
    <property type="match status" value="1"/>
</dbReference>
<keyword evidence="4 7" id="KW-0812">Transmembrane</keyword>
<dbReference type="GO" id="GO:0005886">
    <property type="term" value="C:plasma membrane"/>
    <property type="evidence" value="ECO:0007669"/>
    <property type="project" value="UniProtKB-SubCell"/>
</dbReference>
<sequence length="134" mass="14547">MTIENVVGTLLWTAAGAVLLFILMGIDAYFTKYKDMAEMKRGNTAVAVRFVLKLVAQGYILSRSIVTSDDLGEALLVSFISFVILFVLEWIVELAFRKIGDLRLDEGVRDGIVGHGLIAGSLHLVGAMIIGSCL</sequence>
<keyword evidence="6 7" id="KW-0472">Membrane</keyword>
<feature type="transmembrane region" description="Helical" evidence="7">
    <location>
        <begin position="74"/>
        <end position="92"/>
    </location>
</feature>
<dbReference type="InterPro" id="IPR007140">
    <property type="entry name" value="DUF350"/>
</dbReference>
<evidence type="ECO:0000256" key="6">
    <source>
        <dbReference type="ARBA" id="ARBA00023136"/>
    </source>
</evidence>
<feature type="transmembrane region" description="Helical" evidence="7">
    <location>
        <begin position="112"/>
        <end position="131"/>
    </location>
</feature>
<feature type="transmembrane region" description="Helical" evidence="7">
    <location>
        <begin position="42"/>
        <end position="62"/>
    </location>
</feature>
<accession>A0A9X4KM99</accession>
<dbReference type="RefSeq" id="WP_277568210.1">
    <property type="nucleotide sequence ID" value="NZ_JAPDHZ010000006.1"/>
</dbReference>
<evidence type="ECO:0000313" key="8">
    <source>
        <dbReference type="EMBL" id="MDG0794470.1"/>
    </source>
</evidence>
<evidence type="ECO:0000256" key="7">
    <source>
        <dbReference type="SAM" id="Phobius"/>
    </source>
</evidence>
<evidence type="ECO:0000256" key="5">
    <source>
        <dbReference type="ARBA" id="ARBA00022989"/>
    </source>
</evidence>
<comment type="similarity">
    <text evidence="2">Belongs to the UPF0719 family.</text>
</comment>
<evidence type="ECO:0000256" key="4">
    <source>
        <dbReference type="ARBA" id="ARBA00022692"/>
    </source>
</evidence>
<evidence type="ECO:0000256" key="2">
    <source>
        <dbReference type="ARBA" id="ARBA00005779"/>
    </source>
</evidence>
<feature type="transmembrane region" description="Helical" evidence="7">
    <location>
        <begin position="6"/>
        <end position="30"/>
    </location>
</feature>
<dbReference type="AlphaFoldDB" id="A0A9X4KM99"/>
<comment type="subcellular location">
    <subcellularLocation>
        <location evidence="1">Cell membrane</location>
        <topology evidence="1">Multi-pass membrane protein</topology>
    </subcellularLocation>
</comment>
<reference evidence="8 9" key="1">
    <citation type="submission" date="2022-10" db="EMBL/GenBank/DDBJ databases">
        <title>Comparative genomic analysis of Cohnella hashimotonis sp. nov., isolated from the International Space Station.</title>
        <authorList>
            <person name="Simpson A."/>
            <person name="Venkateswaran K."/>
        </authorList>
    </citation>
    <scope>NUCLEOTIDE SEQUENCE [LARGE SCALE GENOMIC DNA]</scope>
    <source>
        <strain evidence="8 9">DSM 18997</strain>
    </source>
</reference>
<dbReference type="EMBL" id="JAPDHZ010000006">
    <property type="protein sequence ID" value="MDG0794470.1"/>
    <property type="molecule type" value="Genomic_DNA"/>
</dbReference>
<dbReference type="Pfam" id="PF03994">
    <property type="entry name" value="DUF350"/>
    <property type="match status" value="1"/>
</dbReference>
<comment type="caution">
    <text evidence="8">The sequence shown here is derived from an EMBL/GenBank/DDBJ whole genome shotgun (WGS) entry which is preliminary data.</text>
</comment>
<evidence type="ECO:0000313" key="9">
    <source>
        <dbReference type="Proteomes" id="UP001153387"/>
    </source>
</evidence>
<keyword evidence="9" id="KW-1185">Reference proteome</keyword>
<dbReference type="PANTHER" id="PTHR40043:SF1">
    <property type="entry name" value="UPF0719 INNER MEMBRANE PROTEIN YJFL"/>
    <property type="match status" value="1"/>
</dbReference>
<gene>
    <name evidence="8" type="ORF">OMP38_29275</name>
</gene>
<keyword evidence="3" id="KW-1003">Cell membrane</keyword>
<dbReference type="Proteomes" id="UP001153387">
    <property type="component" value="Unassembled WGS sequence"/>
</dbReference>
<proteinExistence type="inferred from homology"/>
<evidence type="ECO:0000256" key="3">
    <source>
        <dbReference type="ARBA" id="ARBA00022475"/>
    </source>
</evidence>
<name>A0A9X4KM99_9BACL</name>
<keyword evidence="5 7" id="KW-1133">Transmembrane helix</keyword>
<protein>
    <submittedName>
        <fullName evidence="8">DUF350 domain-containing protein</fullName>
    </submittedName>
</protein>
<organism evidence="8 9">
    <name type="scientific">Cohnella ginsengisoli</name>
    <dbReference type="NCBI Taxonomy" id="425004"/>
    <lineage>
        <taxon>Bacteria</taxon>
        <taxon>Bacillati</taxon>
        <taxon>Bacillota</taxon>
        <taxon>Bacilli</taxon>
        <taxon>Bacillales</taxon>
        <taxon>Paenibacillaceae</taxon>
        <taxon>Cohnella</taxon>
    </lineage>
</organism>